<evidence type="ECO:0000313" key="3">
    <source>
        <dbReference type="Proteomes" id="UP001525379"/>
    </source>
</evidence>
<sequence>MAKPSKKGKAEKIDEAELKALKKAAKKAAKQAAEAADEQAIKKAKKAAKKLAKAETRAADETAQVEESAKASKPGKSVKASKQSKSDKADKTAKADKAAKRSKPEPAASAPSTDELNEAQDRSEHDYQLVLAAMPRIVELVEQLSAQVRRSAFDAYVTGVLEHGLAAEELPPLQLTIGEVAGGTRSAAPERDADEAGADDAEASGPRRAAFTETARTPRRGPVHEVPELVREEGTPKAAAFAAAQGRSGMTERAEAGNGEAAAPRRRRGPGSMPSEKARRPQSRPGATRPLNTAPASAEAAASPGAAGVLPPSERIKLAGAAAGAAKRNRPAAASSAPARRSPAPKALMDLVARTEPRNNDQRNVVIVAHLEKGKKPVDEAAIAAMYEKLGWRVPVNMSTSIRQCVRKGLLEAGELGTVTLADGGRDWLNA</sequence>
<protein>
    <submittedName>
        <fullName evidence="2">Uncharacterized protein</fullName>
    </submittedName>
</protein>
<feature type="compositionally biased region" description="Basic and acidic residues" evidence="1">
    <location>
        <begin position="222"/>
        <end position="235"/>
    </location>
</feature>
<proteinExistence type="predicted"/>
<comment type="caution">
    <text evidence="2">The sequence shown here is derived from an EMBL/GenBank/DDBJ whole genome shotgun (WGS) entry which is preliminary data.</text>
</comment>
<organism evidence="2 3">
    <name type="scientific">Pseudoclavibacter albus</name>
    <dbReference type="NCBI Taxonomy" id="272241"/>
    <lineage>
        <taxon>Bacteria</taxon>
        <taxon>Bacillati</taxon>
        <taxon>Actinomycetota</taxon>
        <taxon>Actinomycetes</taxon>
        <taxon>Micrococcales</taxon>
        <taxon>Microbacteriaceae</taxon>
        <taxon>Pseudoclavibacter</taxon>
    </lineage>
</organism>
<accession>A0ABT2HW44</accession>
<name>A0ABT2HW44_9MICO</name>
<evidence type="ECO:0000256" key="1">
    <source>
        <dbReference type="SAM" id="MobiDB-lite"/>
    </source>
</evidence>
<feature type="region of interest" description="Disordered" evidence="1">
    <location>
        <begin position="22"/>
        <end position="122"/>
    </location>
</feature>
<feature type="compositionally biased region" description="Acidic residues" evidence="1">
    <location>
        <begin position="192"/>
        <end position="202"/>
    </location>
</feature>
<reference evidence="2 3" key="1">
    <citation type="submission" date="2022-04" db="EMBL/GenBank/DDBJ databases">
        <title>Human microbiome associated bacterial genomes.</title>
        <authorList>
            <person name="Sandstrom S."/>
            <person name="Salamzade R."/>
            <person name="Kalan L.R."/>
        </authorList>
    </citation>
    <scope>NUCLEOTIDE SEQUENCE [LARGE SCALE GENOMIC DNA]</scope>
    <source>
        <strain evidence="3">p3-SID1799</strain>
    </source>
</reference>
<evidence type="ECO:0000313" key="2">
    <source>
        <dbReference type="EMBL" id="MCT2042537.1"/>
    </source>
</evidence>
<feature type="compositionally biased region" description="Basic and acidic residues" evidence="1">
    <location>
        <begin position="84"/>
        <end position="104"/>
    </location>
</feature>
<dbReference type="RefSeq" id="WP_260104023.1">
    <property type="nucleotide sequence ID" value="NZ_JALXSQ010000011.1"/>
</dbReference>
<feature type="compositionally biased region" description="Low complexity" evidence="1">
    <location>
        <begin position="294"/>
        <end position="308"/>
    </location>
</feature>
<feature type="compositionally biased region" description="Low complexity" evidence="1">
    <location>
        <begin position="319"/>
        <end position="345"/>
    </location>
</feature>
<keyword evidence="3" id="KW-1185">Reference proteome</keyword>
<dbReference type="Proteomes" id="UP001525379">
    <property type="component" value="Unassembled WGS sequence"/>
</dbReference>
<feature type="region of interest" description="Disordered" evidence="1">
    <location>
        <begin position="183"/>
        <end position="345"/>
    </location>
</feature>
<dbReference type="EMBL" id="JALXSQ010000011">
    <property type="protein sequence ID" value="MCT2042537.1"/>
    <property type="molecule type" value="Genomic_DNA"/>
</dbReference>
<gene>
    <name evidence="2" type="ORF">M3D15_04210</name>
</gene>
<feature type="compositionally biased region" description="Basic residues" evidence="1">
    <location>
        <begin position="42"/>
        <end position="51"/>
    </location>
</feature>